<proteinExistence type="predicted"/>
<comment type="caution">
    <text evidence="2">The sequence shown here is derived from an EMBL/GenBank/DDBJ whole genome shotgun (WGS) entry which is preliminary data.</text>
</comment>
<dbReference type="Proteomes" id="UP000032247">
    <property type="component" value="Unassembled WGS sequence"/>
</dbReference>
<dbReference type="EMBL" id="JXBC01000007">
    <property type="protein sequence ID" value="KIU09850.1"/>
    <property type="molecule type" value="Genomic_DNA"/>
</dbReference>
<evidence type="ECO:0000313" key="3">
    <source>
        <dbReference type="Proteomes" id="UP000032247"/>
    </source>
</evidence>
<protein>
    <submittedName>
        <fullName evidence="2">Uncharacterized protein</fullName>
    </submittedName>
</protein>
<dbReference type="AlphaFoldDB" id="A0A0D1KM21"/>
<feature type="transmembrane region" description="Helical" evidence="1">
    <location>
        <begin position="12"/>
        <end position="28"/>
    </location>
</feature>
<dbReference type="PATRIC" id="fig|1423.173.peg.3700"/>
<feature type="transmembrane region" description="Helical" evidence="1">
    <location>
        <begin position="34"/>
        <end position="52"/>
    </location>
</feature>
<keyword evidence="1" id="KW-0812">Transmembrane</keyword>
<keyword evidence="1" id="KW-0472">Membrane</keyword>
<gene>
    <name evidence="2" type="ORF">SC09_contig10orf00023</name>
</gene>
<keyword evidence="1" id="KW-1133">Transmembrane helix</keyword>
<name>A0A0D1KM21_BACIU</name>
<evidence type="ECO:0000313" key="2">
    <source>
        <dbReference type="EMBL" id="KIU09850.1"/>
    </source>
</evidence>
<sequence length="57" mass="6654">MKIIRRIKEIIFWLFILIYIFGIRSVIGEGLQKALDVLIVIAIVCSLLVLWLKNRQA</sequence>
<reference evidence="2 3" key="1">
    <citation type="submission" date="2014-12" db="EMBL/GenBank/DDBJ databases">
        <title>Comparative genome analysis of Bacillus coagulans HM-08, Clostridium butyricum HM-68, Bacillus subtilis HM-66 and Bacillus licheniformis BL-09.</title>
        <authorList>
            <person name="Zhang H."/>
        </authorList>
    </citation>
    <scope>NUCLEOTIDE SEQUENCE [LARGE SCALE GENOMIC DNA]</scope>
    <source>
        <strain evidence="2 3">HM-66</strain>
    </source>
</reference>
<evidence type="ECO:0000256" key="1">
    <source>
        <dbReference type="SAM" id="Phobius"/>
    </source>
</evidence>
<organism evidence="2 3">
    <name type="scientific">Bacillus subtilis</name>
    <dbReference type="NCBI Taxonomy" id="1423"/>
    <lineage>
        <taxon>Bacteria</taxon>
        <taxon>Bacillati</taxon>
        <taxon>Bacillota</taxon>
        <taxon>Bacilli</taxon>
        <taxon>Bacillales</taxon>
        <taxon>Bacillaceae</taxon>
        <taxon>Bacillus</taxon>
    </lineage>
</organism>
<accession>A0A0D1KM21</accession>